<keyword evidence="2 4" id="KW-0547">Nucleotide-binding</keyword>
<organism evidence="6">
    <name type="scientific">Streptomyces sp. NBC_00180</name>
    <dbReference type="NCBI Taxonomy" id="2903632"/>
    <lineage>
        <taxon>Bacteria</taxon>
        <taxon>Bacillati</taxon>
        <taxon>Actinomycetota</taxon>
        <taxon>Actinomycetes</taxon>
        <taxon>Kitasatosporales</taxon>
        <taxon>Streptomycetaceae</taxon>
        <taxon>Streptomyces</taxon>
    </lineage>
</organism>
<sequence>MKNSWVVLIELHTSPGGARALPSAGQPLRSSSEHFLEAARARGHRTAVVTVDHDYYGDHFDHLVDAWLITDSTDPKAVQQTLVVLDSQIAAVHSSVDSFVRIAAQVARNLGLRAPSPHGVGIARDKAKAREALADAGLENTRWAVLPADEQNLSSPIGYPCIVKPVDGAYSWDVALVSNDEDVQSLAQNHLARRYARKVEPKRQLLFEEHLEGPLFSAEGFIDGDELTIFGYSDRVMSAPPHFVELALRFSGEEPHPEADTFVRRTLDALGYDFGPFHLEFILTSDGPRLVELNARLVGAGMEQAIGYVSSIPLADFLVAKLTGDDPVVTFSSAVTELYLTAPQSGFLRKAEGLDKATRQPACHSAGLYYAYGEAVSDVIDSNSSPVGYVHATGEDREQSCRNAQQAARDIAFGISPL</sequence>
<evidence type="ECO:0000259" key="5">
    <source>
        <dbReference type="PROSITE" id="PS50975"/>
    </source>
</evidence>
<evidence type="ECO:0000256" key="1">
    <source>
        <dbReference type="ARBA" id="ARBA00022598"/>
    </source>
</evidence>
<dbReference type="EMBL" id="CP108140">
    <property type="protein sequence ID" value="WTP87032.1"/>
    <property type="molecule type" value="Genomic_DNA"/>
</dbReference>
<dbReference type="Pfam" id="PF18130">
    <property type="entry name" value="ATPgrasp_N"/>
    <property type="match status" value="1"/>
</dbReference>
<dbReference type="PANTHER" id="PTHR43585:SF2">
    <property type="entry name" value="ATP-GRASP ENZYME FSQD"/>
    <property type="match status" value="1"/>
</dbReference>
<dbReference type="GO" id="GO:0016874">
    <property type="term" value="F:ligase activity"/>
    <property type="evidence" value="ECO:0007669"/>
    <property type="project" value="UniProtKB-KW"/>
</dbReference>
<dbReference type="InterPro" id="IPR052032">
    <property type="entry name" value="ATP-dep_AA_Ligase"/>
</dbReference>
<keyword evidence="1" id="KW-0436">Ligase</keyword>
<dbReference type="InterPro" id="IPR011761">
    <property type="entry name" value="ATP-grasp"/>
</dbReference>
<dbReference type="PANTHER" id="PTHR43585">
    <property type="entry name" value="FUMIPYRROLE BIOSYNTHESIS PROTEIN C"/>
    <property type="match status" value="1"/>
</dbReference>
<dbReference type="Pfam" id="PF18603">
    <property type="entry name" value="LAL_C2"/>
    <property type="match status" value="1"/>
</dbReference>
<evidence type="ECO:0000313" key="6">
    <source>
        <dbReference type="EMBL" id="WTP87032.1"/>
    </source>
</evidence>
<evidence type="ECO:0000256" key="2">
    <source>
        <dbReference type="ARBA" id="ARBA00022741"/>
    </source>
</evidence>
<keyword evidence="3 4" id="KW-0067">ATP-binding</keyword>
<protein>
    <submittedName>
        <fullName evidence="6">ATP-grasp domain-containing protein</fullName>
    </submittedName>
</protein>
<evidence type="ECO:0000256" key="3">
    <source>
        <dbReference type="ARBA" id="ARBA00022840"/>
    </source>
</evidence>
<gene>
    <name evidence="6" type="ORF">OG477_17360</name>
</gene>
<feature type="domain" description="ATP-grasp" evidence="5">
    <location>
        <begin position="130"/>
        <end position="323"/>
    </location>
</feature>
<dbReference type="GO" id="GO:0046872">
    <property type="term" value="F:metal ion binding"/>
    <property type="evidence" value="ECO:0007669"/>
    <property type="project" value="InterPro"/>
</dbReference>
<proteinExistence type="predicted"/>
<dbReference type="InterPro" id="IPR041472">
    <property type="entry name" value="BL00235/CARNS1_N"/>
</dbReference>
<dbReference type="SUPFAM" id="SSF56059">
    <property type="entry name" value="Glutathione synthetase ATP-binding domain-like"/>
    <property type="match status" value="1"/>
</dbReference>
<dbReference type="PROSITE" id="PS50975">
    <property type="entry name" value="ATP_GRASP"/>
    <property type="match status" value="1"/>
</dbReference>
<dbReference type="InterPro" id="IPR040570">
    <property type="entry name" value="LAL_C2"/>
</dbReference>
<evidence type="ECO:0000256" key="4">
    <source>
        <dbReference type="PROSITE-ProRule" id="PRU00409"/>
    </source>
</evidence>
<dbReference type="Gene3D" id="3.30.470.20">
    <property type="entry name" value="ATP-grasp fold, B domain"/>
    <property type="match status" value="1"/>
</dbReference>
<dbReference type="AlphaFoldDB" id="A0AAU1HY27"/>
<accession>A0AAU1HY27</accession>
<name>A0AAU1HY27_9ACTN</name>
<dbReference type="GO" id="GO:0005524">
    <property type="term" value="F:ATP binding"/>
    <property type="evidence" value="ECO:0007669"/>
    <property type="project" value="UniProtKB-UniRule"/>
</dbReference>
<dbReference type="Pfam" id="PF13535">
    <property type="entry name" value="ATP-grasp_4"/>
    <property type="match status" value="1"/>
</dbReference>
<reference evidence="6" key="1">
    <citation type="submission" date="2022-10" db="EMBL/GenBank/DDBJ databases">
        <title>The complete genomes of actinobacterial strains from the NBC collection.</title>
        <authorList>
            <person name="Joergensen T.S."/>
            <person name="Alvarez Arevalo M."/>
            <person name="Sterndorff E.B."/>
            <person name="Faurdal D."/>
            <person name="Vuksanovic O."/>
            <person name="Mourched A.-S."/>
            <person name="Charusanti P."/>
            <person name="Shaw S."/>
            <person name="Blin K."/>
            <person name="Weber T."/>
        </authorList>
    </citation>
    <scope>NUCLEOTIDE SEQUENCE</scope>
    <source>
        <strain evidence="6">NBC 00180</strain>
    </source>
</reference>